<comment type="caution">
    <text evidence="2">The sequence shown here is derived from an EMBL/GenBank/DDBJ whole genome shotgun (WGS) entry which is preliminary data.</text>
</comment>
<protein>
    <recommendedName>
        <fullName evidence="4">Histidine phosphatase family protein</fullName>
    </recommendedName>
</protein>
<dbReference type="EMBL" id="BMVP01000008">
    <property type="protein sequence ID" value="GHB68513.1"/>
    <property type="molecule type" value="Genomic_DNA"/>
</dbReference>
<keyword evidence="1" id="KW-0732">Signal</keyword>
<sequence>MVGRYPFTATAVTLALVGAAAPAATAHQPTTDGTWRTDGYSTVLFIRHGTPSSLRRSSTRTKDSAFDRAVKVLND</sequence>
<dbReference type="RefSeq" id="WP_190185914.1">
    <property type="nucleotide sequence ID" value="NZ_BMVP01000008.1"/>
</dbReference>
<keyword evidence="3" id="KW-1185">Reference proteome</keyword>
<dbReference type="Proteomes" id="UP000642673">
    <property type="component" value="Unassembled WGS sequence"/>
</dbReference>
<evidence type="ECO:0008006" key="4">
    <source>
        <dbReference type="Google" id="ProtNLM"/>
    </source>
</evidence>
<evidence type="ECO:0000313" key="2">
    <source>
        <dbReference type="EMBL" id="GHB68513.1"/>
    </source>
</evidence>
<accession>A0ABQ3EYE8</accession>
<evidence type="ECO:0000313" key="3">
    <source>
        <dbReference type="Proteomes" id="UP000642673"/>
    </source>
</evidence>
<feature type="signal peptide" evidence="1">
    <location>
        <begin position="1"/>
        <end position="26"/>
    </location>
</feature>
<feature type="chain" id="PRO_5047325473" description="Histidine phosphatase family protein" evidence="1">
    <location>
        <begin position="27"/>
        <end position="75"/>
    </location>
</feature>
<name>A0ABQ3EYE8_9ACTN</name>
<evidence type="ECO:0000256" key="1">
    <source>
        <dbReference type="SAM" id="SignalP"/>
    </source>
</evidence>
<organism evidence="2 3">
    <name type="scientific">Streptomyces cirratus</name>
    <dbReference type="NCBI Taxonomy" id="68187"/>
    <lineage>
        <taxon>Bacteria</taxon>
        <taxon>Bacillati</taxon>
        <taxon>Actinomycetota</taxon>
        <taxon>Actinomycetes</taxon>
        <taxon>Kitasatosporales</taxon>
        <taxon>Streptomycetaceae</taxon>
        <taxon>Streptomyces</taxon>
    </lineage>
</organism>
<gene>
    <name evidence="2" type="ORF">GCM10010347_43370</name>
</gene>
<proteinExistence type="predicted"/>
<reference evidence="3" key="1">
    <citation type="journal article" date="2019" name="Int. J. Syst. Evol. Microbiol.">
        <title>The Global Catalogue of Microorganisms (GCM) 10K type strain sequencing project: providing services to taxonomists for standard genome sequencing and annotation.</title>
        <authorList>
            <consortium name="The Broad Institute Genomics Platform"/>
            <consortium name="The Broad Institute Genome Sequencing Center for Infectious Disease"/>
            <person name="Wu L."/>
            <person name="Ma J."/>
        </authorList>
    </citation>
    <scope>NUCLEOTIDE SEQUENCE [LARGE SCALE GENOMIC DNA]</scope>
    <source>
        <strain evidence="3">JCM 4738</strain>
    </source>
</reference>